<dbReference type="NCBIfam" id="NF005460">
    <property type="entry name" value="PRK07056.1"/>
    <property type="match status" value="1"/>
</dbReference>
<name>A0A371BBZ6_9BRAD</name>
<evidence type="ECO:0000313" key="2">
    <source>
        <dbReference type="EMBL" id="RDV05092.1"/>
    </source>
</evidence>
<sequence>MTRPSAHERLSAALERIDNPQGEGAKAVLTVYREASQAAAEASDARARTGTLLGPLDGAIVTVKDLFDVAGDVTRAGSKVLADEGHVAERDAVVVQRLRAAGAVIVGKTNMSEFAFTGVGANPHYGTPGNPADRARVPGGSSAGAGVAVGDGMCEIGVGSDTGGSVRIPASLCGIVGFKPSRQRVSTVGAFPLSYSLDSIGPLAKSVAQCAEADAVLAGDDPWTLDAAPLAGLRFGVAQGLPLENLDDTVGRRFPEALDRLEKAGVHLTYEKLPQFDDMIALQSRTSILVAEAFSVHSERMKARSADVDPIVAGRLSKGADIAAHDYVNAVRTRHGLIAAMDERLRDIDVLVLPATAIVAPRFDDIAEPKAFMQRNAMLLRNTTIGNFFDLCGVSLPLPRDGHLPVGLMLLARNGHDRQLLRIAAAVERLFS</sequence>
<dbReference type="Pfam" id="PF01425">
    <property type="entry name" value="Amidase"/>
    <property type="match status" value="1"/>
</dbReference>
<dbReference type="PANTHER" id="PTHR11895">
    <property type="entry name" value="TRANSAMIDASE"/>
    <property type="match status" value="1"/>
</dbReference>
<feature type="domain" description="Amidase" evidence="1">
    <location>
        <begin position="10"/>
        <end position="421"/>
    </location>
</feature>
<accession>A0A371BBZ6</accession>
<dbReference type="EMBL" id="QRGO01000001">
    <property type="protein sequence ID" value="RDV05092.1"/>
    <property type="molecule type" value="Genomic_DNA"/>
</dbReference>
<dbReference type="InterPro" id="IPR036928">
    <property type="entry name" value="AS_sf"/>
</dbReference>
<dbReference type="PANTHER" id="PTHR11895:SF176">
    <property type="entry name" value="AMIDASE AMID-RELATED"/>
    <property type="match status" value="1"/>
</dbReference>
<dbReference type="AlphaFoldDB" id="A0A371BBZ6"/>
<dbReference type="SUPFAM" id="SSF75304">
    <property type="entry name" value="Amidase signature (AS) enzymes"/>
    <property type="match status" value="1"/>
</dbReference>
<reference evidence="3" key="1">
    <citation type="submission" date="2018-08" db="EMBL/GenBank/DDBJ databases">
        <authorList>
            <person name="Kim S.-J."/>
            <person name="Jung G.-Y."/>
        </authorList>
    </citation>
    <scope>NUCLEOTIDE SEQUENCE [LARGE SCALE GENOMIC DNA]</scope>
    <source>
        <strain evidence="3">GY_H</strain>
    </source>
</reference>
<comment type="caution">
    <text evidence="2">The sequence shown here is derived from an EMBL/GenBank/DDBJ whole genome shotgun (WGS) entry which is preliminary data.</text>
</comment>
<evidence type="ECO:0000313" key="3">
    <source>
        <dbReference type="Proteomes" id="UP000263993"/>
    </source>
</evidence>
<keyword evidence="3" id="KW-1185">Reference proteome</keyword>
<evidence type="ECO:0000259" key="1">
    <source>
        <dbReference type="Pfam" id="PF01425"/>
    </source>
</evidence>
<proteinExistence type="predicted"/>
<gene>
    <name evidence="2" type="ORF">DXH78_11275</name>
</gene>
<dbReference type="InterPro" id="IPR023631">
    <property type="entry name" value="Amidase_dom"/>
</dbReference>
<dbReference type="Proteomes" id="UP000263993">
    <property type="component" value="Unassembled WGS sequence"/>
</dbReference>
<protein>
    <submittedName>
        <fullName evidence="2">Amidase</fullName>
    </submittedName>
</protein>
<dbReference type="RefSeq" id="WP_115517117.1">
    <property type="nucleotide sequence ID" value="NZ_QRGO01000001.1"/>
</dbReference>
<organism evidence="2 3">
    <name type="scientific">Undibacter mobilis</name>
    <dbReference type="NCBI Taxonomy" id="2292256"/>
    <lineage>
        <taxon>Bacteria</taxon>
        <taxon>Pseudomonadati</taxon>
        <taxon>Pseudomonadota</taxon>
        <taxon>Alphaproteobacteria</taxon>
        <taxon>Hyphomicrobiales</taxon>
        <taxon>Nitrobacteraceae</taxon>
        <taxon>Undibacter</taxon>
    </lineage>
</organism>
<dbReference type="OrthoDB" id="9811471at2"/>
<dbReference type="NCBIfam" id="NF004622">
    <property type="entry name" value="PRK05962.1"/>
    <property type="match status" value="1"/>
</dbReference>
<dbReference type="GO" id="GO:0003824">
    <property type="term" value="F:catalytic activity"/>
    <property type="evidence" value="ECO:0007669"/>
    <property type="project" value="InterPro"/>
</dbReference>
<dbReference type="InterPro" id="IPR000120">
    <property type="entry name" value="Amidase"/>
</dbReference>
<dbReference type="Gene3D" id="3.90.1300.10">
    <property type="entry name" value="Amidase signature (AS) domain"/>
    <property type="match status" value="1"/>
</dbReference>